<gene>
    <name evidence="6" type="ORF">JOC83_002784</name>
</gene>
<keyword evidence="7" id="KW-1185">Reference proteome</keyword>
<organism evidence="6 7">
    <name type="scientific">Priestia iocasae</name>
    <dbReference type="NCBI Taxonomy" id="2291674"/>
    <lineage>
        <taxon>Bacteria</taxon>
        <taxon>Bacillati</taxon>
        <taxon>Bacillota</taxon>
        <taxon>Bacilli</taxon>
        <taxon>Bacillales</taxon>
        <taxon>Bacillaceae</taxon>
        <taxon>Priestia</taxon>
    </lineage>
</organism>
<dbReference type="PANTHER" id="PTHR33392:SF6">
    <property type="entry name" value="POLYISOPRENYL-TEICHOIC ACID--PEPTIDOGLYCAN TEICHOIC ACID TRANSFERASE TAGU"/>
    <property type="match status" value="1"/>
</dbReference>
<evidence type="ECO:0000313" key="7">
    <source>
        <dbReference type="Proteomes" id="UP000809829"/>
    </source>
</evidence>
<dbReference type="RefSeq" id="WP_205187928.1">
    <property type="nucleotide sequence ID" value="NZ_JAFBFC010000004.1"/>
</dbReference>
<evidence type="ECO:0000313" key="6">
    <source>
        <dbReference type="EMBL" id="MBM7703935.1"/>
    </source>
</evidence>
<accession>A0ABS2QWS1</accession>
<dbReference type="Gene3D" id="3.40.630.190">
    <property type="entry name" value="LCP protein"/>
    <property type="match status" value="1"/>
</dbReference>
<feature type="domain" description="Cell envelope-related transcriptional attenuator" evidence="5">
    <location>
        <begin position="66"/>
        <end position="208"/>
    </location>
</feature>
<name>A0ABS2QWS1_9BACI</name>
<keyword evidence="4" id="KW-0472">Membrane</keyword>
<evidence type="ECO:0000256" key="3">
    <source>
        <dbReference type="ARBA" id="ARBA00022968"/>
    </source>
</evidence>
<sequence>MKRYHSWLSICVLVFTALTVLFLVNEKEASTEIHPKVEKKKPYTETPSPFTMLVMGVDERARDTGRSDVLMVASVNSATNEARLLQIPRDTRVEMIGKGTYEKINHAYAYGGIDMTIQTVEKFLNIPIHYYMKVDMNGFQQVIDVLGGIEVDNEFAFTFNHHEFKEGKMTLNGEQALSYVRMRKEDPEGDLGRNKRQRKVIKAMMEKAWSADLVTHLPQLMNVAKEKVDTNIGLTDMLTMYQAFKKGVPSIEPIVVKGETQMMDGTWYYLIDSKEKEHVSTMLQYEAELPTEH</sequence>
<dbReference type="NCBIfam" id="TIGR00350">
    <property type="entry name" value="lytR_cpsA_psr"/>
    <property type="match status" value="1"/>
</dbReference>
<evidence type="ECO:0000259" key="5">
    <source>
        <dbReference type="Pfam" id="PF03816"/>
    </source>
</evidence>
<dbReference type="EMBL" id="JAFBFC010000004">
    <property type="protein sequence ID" value="MBM7703935.1"/>
    <property type="molecule type" value="Genomic_DNA"/>
</dbReference>
<evidence type="ECO:0000256" key="4">
    <source>
        <dbReference type="ARBA" id="ARBA00022989"/>
    </source>
</evidence>
<dbReference type="PANTHER" id="PTHR33392">
    <property type="entry name" value="POLYISOPRENYL-TEICHOIC ACID--PEPTIDOGLYCAN TEICHOIC ACID TRANSFERASE TAGU"/>
    <property type="match status" value="1"/>
</dbReference>
<dbReference type="InterPro" id="IPR050922">
    <property type="entry name" value="LytR/CpsA/Psr_CW_biosynth"/>
</dbReference>
<protein>
    <submittedName>
        <fullName evidence="6">LCP family protein required for cell wall assembly</fullName>
    </submittedName>
</protein>
<keyword evidence="3" id="KW-0735">Signal-anchor</keyword>
<dbReference type="Proteomes" id="UP000809829">
    <property type="component" value="Unassembled WGS sequence"/>
</dbReference>
<evidence type="ECO:0000256" key="1">
    <source>
        <dbReference type="ARBA" id="ARBA00006068"/>
    </source>
</evidence>
<keyword evidence="2" id="KW-0812">Transmembrane</keyword>
<dbReference type="InterPro" id="IPR004474">
    <property type="entry name" value="LytR_CpsA_psr"/>
</dbReference>
<evidence type="ECO:0000256" key="2">
    <source>
        <dbReference type="ARBA" id="ARBA00022692"/>
    </source>
</evidence>
<comment type="caution">
    <text evidence="6">The sequence shown here is derived from an EMBL/GenBank/DDBJ whole genome shotgun (WGS) entry which is preliminary data.</text>
</comment>
<reference evidence="6 7" key="1">
    <citation type="submission" date="2021-01" db="EMBL/GenBank/DDBJ databases">
        <title>Genomic Encyclopedia of Type Strains, Phase IV (KMG-IV): sequencing the most valuable type-strain genomes for metagenomic binning, comparative biology and taxonomic classification.</title>
        <authorList>
            <person name="Goeker M."/>
        </authorList>
    </citation>
    <scope>NUCLEOTIDE SEQUENCE [LARGE SCALE GENOMIC DNA]</scope>
    <source>
        <strain evidence="6 7">DSM 104297</strain>
    </source>
</reference>
<keyword evidence="4" id="KW-1133">Transmembrane helix</keyword>
<proteinExistence type="inferred from homology"/>
<dbReference type="Pfam" id="PF03816">
    <property type="entry name" value="LytR_cpsA_psr"/>
    <property type="match status" value="1"/>
</dbReference>
<comment type="similarity">
    <text evidence="1">Belongs to the LytR/CpsA/Psr (LCP) family.</text>
</comment>